<protein>
    <submittedName>
        <fullName evidence="1">Lymphocyte antigen 6K isoform 1</fullName>
    </submittedName>
</protein>
<dbReference type="Proteomes" id="UP001610411">
    <property type="component" value="Unassembled WGS sequence"/>
</dbReference>
<organism evidence="1 2">
    <name type="scientific">Daubentonia madagascariensis</name>
    <name type="common">Aye-aye</name>
    <name type="synonym">Sciurus madagascariensis</name>
    <dbReference type="NCBI Taxonomy" id="31869"/>
    <lineage>
        <taxon>Eukaryota</taxon>
        <taxon>Metazoa</taxon>
        <taxon>Chordata</taxon>
        <taxon>Craniata</taxon>
        <taxon>Vertebrata</taxon>
        <taxon>Euteleostomi</taxon>
        <taxon>Mammalia</taxon>
        <taxon>Eutheria</taxon>
        <taxon>Euarchontoglires</taxon>
        <taxon>Primates</taxon>
        <taxon>Strepsirrhini</taxon>
        <taxon>Chiromyiformes</taxon>
        <taxon>Daubentoniidae</taxon>
        <taxon>Daubentonia</taxon>
    </lineage>
</organism>
<dbReference type="PANTHER" id="PTHR15049">
    <property type="entry name" value="GLYCOSYL-PHOSPHATIDYLINOSITOL-ANCHORED MOLECULE-LIKE PROTEIN-RELATED"/>
    <property type="match status" value="1"/>
</dbReference>
<dbReference type="AlphaFoldDB" id="A0ABD2DKN2"/>
<dbReference type="PANTHER" id="PTHR15049:SF1">
    <property type="entry name" value="LYMPHOCYTE ANTIGEN 6K"/>
    <property type="match status" value="1"/>
</dbReference>
<accession>A0ABD2DKN2</accession>
<feature type="non-terminal residue" evidence="1">
    <location>
        <position position="1"/>
    </location>
</feature>
<dbReference type="SUPFAM" id="SSF57302">
    <property type="entry name" value="Snake toxin-like"/>
    <property type="match status" value="1"/>
</dbReference>
<dbReference type="EMBL" id="JBFSEQ010000010">
    <property type="protein sequence ID" value="KAL2767318.1"/>
    <property type="molecule type" value="Genomic_DNA"/>
</dbReference>
<keyword evidence="2" id="KW-1185">Reference proteome</keyword>
<sequence length="94" mass="10249">IFPRFFMVSKQCLTFCPAVEVPEPAPSKRFVLVEPTPFLYILCCKSNLCNEEGPALDYTEFRQYTGRASEVSCGGASLATFLAFTSTIGGLGLP</sequence>
<reference evidence="1 2" key="1">
    <citation type="journal article" date="2024" name="G3 (Bethesda)">
        <title>A hybrid genome assembly of the endangered aye-aye (Daubentonia madagascariensis).</title>
        <authorList>
            <person name="Versoza C.J."/>
            <person name="Pfeifer S.P."/>
        </authorList>
    </citation>
    <scope>NUCLEOTIDE SEQUENCE [LARGE SCALE GENOMIC DNA]</scope>
    <source>
        <strain evidence="1">6821</strain>
    </source>
</reference>
<evidence type="ECO:0000313" key="1">
    <source>
        <dbReference type="EMBL" id="KAL2767318.1"/>
    </source>
</evidence>
<comment type="caution">
    <text evidence="1">The sequence shown here is derived from an EMBL/GenBank/DDBJ whole genome shotgun (WGS) entry which is preliminary data.</text>
</comment>
<proteinExistence type="predicted"/>
<dbReference type="InterPro" id="IPR052874">
    <property type="entry name" value="Sperm-ZP_regulatory"/>
</dbReference>
<name>A0ABD2DKN2_DAUMA</name>
<dbReference type="InterPro" id="IPR045860">
    <property type="entry name" value="Snake_toxin-like_sf"/>
</dbReference>
<evidence type="ECO:0000313" key="2">
    <source>
        <dbReference type="Proteomes" id="UP001610411"/>
    </source>
</evidence>
<gene>
    <name evidence="1" type="ORF">WCI35_025428</name>
</gene>